<dbReference type="PANTHER" id="PTHR37760">
    <property type="entry name" value="CHAPERONE"/>
    <property type="match status" value="1"/>
</dbReference>
<evidence type="ECO:0000313" key="2">
    <source>
        <dbReference type="Proteomes" id="UP001174677"/>
    </source>
</evidence>
<evidence type="ECO:0000313" key="1">
    <source>
        <dbReference type="EMBL" id="KAJ9147485.1"/>
    </source>
</evidence>
<comment type="caution">
    <text evidence="1">The sequence shown here is derived from an EMBL/GenBank/DDBJ whole genome shotgun (WGS) entry which is preliminary data.</text>
</comment>
<reference evidence="1" key="1">
    <citation type="journal article" date="2023" name="Plant Biotechnol. J.">
        <title>Chromosome-level wild Hevea brasiliensis genome provides new tools for genomic-assisted breeding and valuable loci to elevate rubber yield.</title>
        <authorList>
            <person name="Cheng H."/>
            <person name="Song X."/>
            <person name="Hu Y."/>
            <person name="Wu T."/>
            <person name="Yang Q."/>
            <person name="An Z."/>
            <person name="Feng S."/>
            <person name="Deng Z."/>
            <person name="Wu W."/>
            <person name="Zeng X."/>
            <person name="Tu M."/>
            <person name="Wang X."/>
            <person name="Huang H."/>
        </authorList>
    </citation>
    <scope>NUCLEOTIDE SEQUENCE</scope>
    <source>
        <strain evidence="1">MT/VB/25A 57/8</strain>
    </source>
</reference>
<evidence type="ECO:0008006" key="3">
    <source>
        <dbReference type="Google" id="ProtNLM"/>
    </source>
</evidence>
<gene>
    <name evidence="1" type="ORF">P3X46_029641</name>
</gene>
<name>A0ABQ9KTC3_HEVBR</name>
<keyword evidence="2" id="KW-1185">Reference proteome</keyword>
<protein>
    <recommendedName>
        <fullName evidence="3">Glutaredoxin domain-containing protein</fullName>
    </recommendedName>
</protein>
<dbReference type="EMBL" id="JARPOI010000016">
    <property type="protein sequence ID" value="KAJ9147485.1"/>
    <property type="molecule type" value="Genomic_DNA"/>
</dbReference>
<dbReference type="Proteomes" id="UP001174677">
    <property type="component" value="Chromosome 16"/>
</dbReference>
<organism evidence="1 2">
    <name type="scientific">Hevea brasiliensis</name>
    <name type="common">Para rubber tree</name>
    <name type="synonym">Siphonia brasiliensis</name>
    <dbReference type="NCBI Taxonomy" id="3981"/>
    <lineage>
        <taxon>Eukaryota</taxon>
        <taxon>Viridiplantae</taxon>
        <taxon>Streptophyta</taxon>
        <taxon>Embryophyta</taxon>
        <taxon>Tracheophyta</taxon>
        <taxon>Spermatophyta</taxon>
        <taxon>Magnoliopsida</taxon>
        <taxon>eudicotyledons</taxon>
        <taxon>Gunneridae</taxon>
        <taxon>Pentapetalae</taxon>
        <taxon>rosids</taxon>
        <taxon>fabids</taxon>
        <taxon>Malpighiales</taxon>
        <taxon>Euphorbiaceae</taxon>
        <taxon>Crotonoideae</taxon>
        <taxon>Micrandreae</taxon>
        <taxon>Hevea</taxon>
    </lineage>
</organism>
<sequence length="120" mass="12770">MHYPTEEEMNNITASEVAGLGVGTLLLCCTIAAPKIDSFISNSQRSSLGMCKTCGDLRMIACSKCKGIGSVKEGGPLSFNMMDDLYQSLGGESKAKAFKCTKCRARGHFCCPDCSEVPSV</sequence>
<dbReference type="PANTHER" id="PTHR37760:SF1">
    <property type="entry name" value="CHAPERONE"/>
    <property type="match status" value="1"/>
</dbReference>
<proteinExistence type="predicted"/>
<accession>A0ABQ9KTC3</accession>